<accession>D8M693</accession>
<dbReference type="RefSeq" id="XP_012897694.1">
    <property type="nucleotide sequence ID" value="XM_013042240.1"/>
</dbReference>
<organism evidence="1">
    <name type="scientific">Blastocystis hominis</name>
    <dbReference type="NCBI Taxonomy" id="12968"/>
    <lineage>
        <taxon>Eukaryota</taxon>
        <taxon>Sar</taxon>
        <taxon>Stramenopiles</taxon>
        <taxon>Bigyra</taxon>
        <taxon>Opalozoa</taxon>
        <taxon>Opalinata</taxon>
        <taxon>Blastocystidae</taxon>
        <taxon>Blastocystis</taxon>
    </lineage>
</organism>
<dbReference type="AlphaFoldDB" id="D8M693"/>
<reference evidence="1" key="1">
    <citation type="submission" date="2010-02" db="EMBL/GenBank/DDBJ databases">
        <title>Sequencing and annotation of the Blastocystis hominis genome.</title>
        <authorList>
            <person name="Wincker P."/>
        </authorList>
    </citation>
    <scope>NUCLEOTIDE SEQUENCE</scope>
    <source>
        <strain evidence="1">Singapore isolate B</strain>
    </source>
</reference>
<dbReference type="OrthoDB" id="68755at2759"/>
<dbReference type="Proteomes" id="UP000008312">
    <property type="component" value="Unassembled WGS sequence"/>
</dbReference>
<dbReference type="GO" id="GO:0017076">
    <property type="term" value="F:purine nucleotide binding"/>
    <property type="evidence" value="ECO:0007669"/>
    <property type="project" value="InterPro"/>
</dbReference>
<dbReference type="InParanoid" id="D8M693"/>
<keyword evidence="2" id="KW-1185">Reference proteome</keyword>
<proteinExistence type="predicted"/>
<gene>
    <name evidence="1" type="ORF">GSBLH_T00003479001</name>
</gene>
<protein>
    <submittedName>
        <fullName evidence="1">Uncharacterized protein</fullName>
    </submittedName>
</protein>
<dbReference type="EMBL" id="FN668661">
    <property type="protein sequence ID" value="CBK23646.2"/>
    <property type="molecule type" value="Genomic_DNA"/>
</dbReference>
<dbReference type="GeneID" id="24920576"/>
<dbReference type="InterPro" id="IPR008210">
    <property type="entry name" value="PEP_carboxykinase_N"/>
</dbReference>
<dbReference type="GO" id="GO:0004611">
    <property type="term" value="F:phosphoenolpyruvate carboxykinase activity"/>
    <property type="evidence" value="ECO:0007669"/>
    <property type="project" value="InterPro"/>
</dbReference>
<dbReference type="GO" id="GO:0006094">
    <property type="term" value="P:gluconeogenesis"/>
    <property type="evidence" value="ECO:0007669"/>
    <property type="project" value="InterPro"/>
</dbReference>
<evidence type="ECO:0000313" key="1">
    <source>
        <dbReference type="EMBL" id="CBK23646.2"/>
    </source>
</evidence>
<sequence length="423" mass="46793">MSFLAKVSPIHLLRRAFTRVINIESIPAFDKYDHLSNMESKDLFQFEPFSDEDHIAFPREQPGKDYDLNWSLANEWFTVWGNAYRNPDRSLLMSHLKCVRDKCGNAFCKRTYVSDCDVPSLTSDFEELSDEVKEFLSKVPNLYVEDAAVCSGRLLETRIRSVTNDPATALLLKNMLHRMPLRHPQTPHPLSLIVARGLSRPFTAIGEDLHSRSLTVLVGGEVSPRLILRSLATATAQVFDAERGRVEMAAGESNTPPIKGPISKCILPCCTCIAASGDVKLAFGAAAKTAITALAAENRLFCDGDTVLSRDGVSRVFAGVCCDGEKLEKLGKLGKLGKPGEGEMVLNQKVYRAVEGDNLLVMPNEVFFVENEGEEGMLSDGKEVLDKLGKYIGNDEYAAFAMERLQNAVFRTIHGDSLEKLLK</sequence>
<name>D8M693_BLAHO</name>
<evidence type="ECO:0000313" key="2">
    <source>
        <dbReference type="Proteomes" id="UP000008312"/>
    </source>
</evidence>
<dbReference type="Gene3D" id="3.40.449.10">
    <property type="entry name" value="Phosphoenolpyruvate Carboxykinase, domain 1"/>
    <property type="match status" value="1"/>
</dbReference>